<gene>
    <name evidence="2" type="ORF">HHS_04510</name>
</gene>
<name>U3U2Q3_9GAMM</name>
<protein>
    <submittedName>
        <fullName evidence="2">Uncharacterized protein</fullName>
    </submittedName>
</protein>
<keyword evidence="3" id="KW-1185">Reference proteome</keyword>
<dbReference type="Proteomes" id="UP000016900">
    <property type="component" value="Chromosome"/>
</dbReference>
<organism evidence="2 3">
    <name type="scientific">Candidatus Pantoea carbekii</name>
    <dbReference type="NCBI Taxonomy" id="1235990"/>
    <lineage>
        <taxon>Bacteria</taxon>
        <taxon>Pseudomonadati</taxon>
        <taxon>Pseudomonadota</taxon>
        <taxon>Gammaproteobacteria</taxon>
        <taxon>Enterobacterales</taxon>
        <taxon>Erwiniaceae</taxon>
        <taxon>Pantoea</taxon>
    </lineage>
</organism>
<feature type="transmembrane region" description="Helical" evidence="1">
    <location>
        <begin position="26"/>
        <end position="51"/>
    </location>
</feature>
<evidence type="ECO:0000256" key="1">
    <source>
        <dbReference type="SAM" id="Phobius"/>
    </source>
</evidence>
<evidence type="ECO:0000313" key="3">
    <source>
        <dbReference type="Proteomes" id="UP000016900"/>
    </source>
</evidence>
<reference evidence="2 3" key="1">
    <citation type="submission" date="2012-10" db="EMBL/GenBank/DDBJ databases">
        <title>Genome sequence of the symbiont of the pentatomidae stink bug Halyomorpha halys.</title>
        <authorList>
            <person name="Kobayashi H."/>
            <person name="Fujii-Muramatsu R."/>
            <person name="Takeishi K."/>
            <person name="Noda H."/>
        </authorList>
    </citation>
    <scope>NUCLEOTIDE SEQUENCE [LARGE SCALE GENOMIC DNA]</scope>
</reference>
<evidence type="ECO:0000313" key="2">
    <source>
        <dbReference type="EMBL" id="BAO00421.1"/>
    </source>
</evidence>
<dbReference type="EMBL" id="AP012554">
    <property type="protein sequence ID" value="BAO00421.1"/>
    <property type="molecule type" value="Genomic_DNA"/>
</dbReference>
<sequence length="60" mass="7142">MIIYYEKQFSAIQIIDGYGNTCKYKFICAILTLFIFSKVHAYIMCMMSIFISNNYLYKKT</sequence>
<dbReference type="KEGG" id="hhs:HHS_04510"/>
<proteinExistence type="predicted"/>
<keyword evidence="1" id="KW-1133">Transmembrane helix</keyword>
<dbReference type="AlphaFoldDB" id="U3U2Q3"/>
<keyword evidence="1" id="KW-0472">Membrane</keyword>
<keyword evidence="1" id="KW-0812">Transmembrane</keyword>
<accession>U3U2Q3</accession>